<feature type="compositionally biased region" description="Low complexity" evidence="1">
    <location>
        <begin position="585"/>
        <end position="597"/>
    </location>
</feature>
<dbReference type="FunFam" id="1.20.58.900:FF:000004">
    <property type="entry name" value="pleckstrin homology domain-containing family M member 2 isoform X2"/>
    <property type="match status" value="1"/>
</dbReference>
<accession>A0AA35RJ63</accession>
<protein>
    <submittedName>
        <fullName evidence="3">Pleckstrin homology domain-containing family M member 2</fullName>
    </submittedName>
</protein>
<dbReference type="GO" id="GO:0019894">
    <property type="term" value="F:kinesin binding"/>
    <property type="evidence" value="ECO:0007669"/>
    <property type="project" value="TreeGrafter"/>
</dbReference>
<dbReference type="Gene3D" id="1.20.58.900">
    <property type="match status" value="1"/>
</dbReference>
<gene>
    <name evidence="3" type="ORF">GBAR_LOCUS8026</name>
</gene>
<dbReference type="EMBL" id="CASHTH010001188">
    <property type="protein sequence ID" value="CAI8012508.1"/>
    <property type="molecule type" value="Genomic_DNA"/>
</dbReference>
<dbReference type="SUPFAM" id="SSF140741">
    <property type="entry name" value="RUN domain-like"/>
    <property type="match status" value="1"/>
</dbReference>
<feature type="compositionally biased region" description="Pro residues" evidence="1">
    <location>
        <begin position="530"/>
        <end position="539"/>
    </location>
</feature>
<evidence type="ECO:0000259" key="2">
    <source>
        <dbReference type="PROSITE" id="PS50826"/>
    </source>
</evidence>
<dbReference type="InterPro" id="IPR037213">
    <property type="entry name" value="Run_dom_sf"/>
</dbReference>
<feature type="region of interest" description="Disordered" evidence="1">
    <location>
        <begin position="322"/>
        <end position="392"/>
    </location>
</feature>
<dbReference type="CDD" id="cd17680">
    <property type="entry name" value="RUN_PLEKHM2"/>
    <property type="match status" value="1"/>
</dbReference>
<evidence type="ECO:0000256" key="1">
    <source>
        <dbReference type="SAM" id="MobiDB-lite"/>
    </source>
</evidence>
<dbReference type="InterPro" id="IPR047327">
    <property type="entry name" value="RUN_PLEKHM2"/>
</dbReference>
<dbReference type="GO" id="GO:0032418">
    <property type="term" value="P:lysosome localization"/>
    <property type="evidence" value="ECO:0007669"/>
    <property type="project" value="TreeGrafter"/>
</dbReference>
<feature type="compositionally biased region" description="Polar residues" evidence="1">
    <location>
        <begin position="185"/>
        <end position="199"/>
    </location>
</feature>
<feature type="domain" description="RUN" evidence="2">
    <location>
        <begin position="41"/>
        <end position="163"/>
    </location>
</feature>
<dbReference type="PROSITE" id="PS50826">
    <property type="entry name" value="RUN"/>
    <property type="match status" value="1"/>
</dbReference>
<feature type="compositionally biased region" description="Basic and acidic residues" evidence="1">
    <location>
        <begin position="374"/>
        <end position="392"/>
    </location>
</feature>
<comment type="caution">
    <text evidence="3">The sequence shown here is derived from an EMBL/GenBank/DDBJ whole genome shotgun (WGS) entry which is preliminary data.</text>
</comment>
<dbReference type="InterPro" id="IPR053015">
    <property type="entry name" value="PH_domain-containing_M2"/>
</dbReference>
<keyword evidence="4" id="KW-1185">Reference proteome</keyword>
<dbReference type="PANTHER" id="PTHR46556">
    <property type="entry name" value="PLECKSTRIN HOMOLOGY DOMAIN-CONTAINING FAMILY M MEMBER 2"/>
    <property type="match status" value="1"/>
</dbReference>
<reference evidence="3" key="1">
    <citation type="submission" date="2023-03" db="EMBL/GenBank/DDBJ databases">
        <authorList>
            <person name="Steffen K."/>
            <person name="Cardenas P."/>
        </authorList>
    </citation>
    <scope>NUCLEOTIDE SEQUENCE</scope>
</reference>
<dbReference type="InterPro" id="IPR004012">
    <property type="entry name" value="Run_dom"/>
</dbReference>
<dbReference type="Pfam" id="PF02759">
    <property type="entry name" value="RUN"/>
    <property type="match status" value="1"/>
</dbReference>
<evidence type="ECO:0000313" key="3">
    <source>
        <dbReference type="EMBL" id="CAI8012508.1"/>
    </source>
</evidence>
<feature type="compositionally biased region" description="Low complexity" evidence="1">
    <location>
        <begin position="283"/>
        <end position="296"/>
    </location>
</feature>
<dbReference type="PANTHER" id="PTHR46556:SF1">
    <property type="entry name" value="PLECKSTRIN HOMOLOGY DOMAIN-CONTAINING FAMILY M MEMBER 2"/>
    <property type="match status" value="1"/>
</dbReference>
<dbReference type="AlphaFoldDB" id="A0AA35RJ63"/>
<sequence length="683" mass="75792">MSRGGGTGTKKDVLLELVSRDIKELQRVHSESKSSDVKAFTEAEEPAQLLCDHLDHILMHGLREFEDGYWPFVRHFTRNELVQRIRQLKRVTTSVGRGRSWLYTALNEQSVESYIRMFAENQDIVEGFYLRDAFIRDMEHILLLLTLVSGLDFISFDLQVDCDYLDYGASILSSKITSRTSSSTEVTPTFLSAKVNSKSGRPRTHSDPTPKPPGAIPSLTRGARKQTRNNKEAPAAGTASSEKSPEASGETGTNIENENGDNLIRNEGAGDSIPIPSTEEPRSSMMSSSLQMTSSRNLLERMSSLETKSPFLERAAASREGLRWRGAGQSGRGERVKDENGEEDDMVVAKGRRSGRSKKRRRKRNEENEVSDESSPRGHVTREENHVTREGNHVIPGAVLFSPTNTTTTTVDADDSVLVGAPHSMRTEECDYETEPVILQSLAEEKGLGLSLEMELALAARDEPGIQTSMSSGDAGGGDQLELHLPPSRDAAPSETPRVHLENLEESLPRTSGNNRNPFDVEEDVDLSPSLPPSTPPSFPDKNSDNLSNRQHRSHTIHHPPSSASTRSELKSDEKRNPRRVPLNSKPISSSSRSPPSAQHRSKSRREKGVTSEVEGEFDIITQSEVRALDGRRRTNALYSEDREGEREVGEGDEEDLVTVGKMVYHEPPQRPKTVTEEREKSL</sequence>
<dbReference type="GO" id="GO:0010008">
    <property type="term" value="C:endosome membrane"/>
    <property type="evidence" value="ECO:0007669"/>
    <property type="project" value="TreeGrafter"/>
</dbReference>
<proteinExistence type="predicted"/>
<feature type="region of interest" description="Disordered" evidence="1">
    <location>
        <begin position="466"/>
        <end position="617"/>
    </location>
</feature>
<dbReference type="GO" id="GO:0032880">
    <property type="term" value="P:regulation of protein localization"/>
    <property type="evidence" value="ECO:0007669"/>
    <property type="project" value="TreeGrafter"/>
</dbReference>
<dbReference type="GO" id="GO:0007030">
    <property type="term" value="P:Golgi organization"/>
    <property type="evidence" value="ECO:0007669"/>
    <property type="project" value="TreeGrafter"/>
</dbReference>
<name>A0AA35RJ63_GEOBA</name>
<feature type="region of interest" description="Disordered" evidence="1">
    <location>
        <begin position="183"/>
        <end position="296"/>
    </location>
</feature>
<dbReference type="Proteomes" id="UP001174909">
    <property type="component" value="Unassembled WGS sequence"/>
</dbReference>
<dbReference type="SMART" id="SM00593">
    <property type="entry name" value="RUN"/>
    <property type="match status" value="1"/>
</dbReference>
<evidence type="ECO:0000313" key="4">
    <source>
        <dbReference type="Proteomes" id="UP001174909"/>
    </source>
</evidence>
<organism evidence="3 4">
    <name type="scientific">Geodia barretti</name>
    <name type="common">Barrett's horny sponge</name>
    <dbReference type="NCBI Taxonomy" id="519541"/>
    <lineage>
        <taxon>Eukaryota</taxon>
        <taxon>Metazoa</taxon>
        <taxon>Porifera</taxon>
        <taxon>Demospongiae</taxon>
        <taxon>Heteroscleromorpha</taxon>
        <taxon>Tetractinellida</taxon>
        <taxon>Astrophorina</taxon>
        <taxon>Geodiidae</taxon>
        <taxon>Geodia</taxon>
    </lineage>
</organism>
<feature type="compositionally biased region" description="Basic residues" evidence="1">
    <location>
        <begin position="350"/>
        <end position="363"/>
    </location>
</feature>